<dbReference type="Pfam" id="PF05899">
    <property type="entry name" value="Cupin_3"/>
    <property type="match status" value="1"/>
</dbReference>
<sequence>MNDQGILLERNPSPMKLEVMGVENWGIWKKEKSTFPWTYNQQETCYITRGRFIVTPEGGEPMEFRRGDLITFPEGMKCTWEIIEDVEKYYDFQ</sequence>
<dbReference type="KEGG" id="tbn:TBH_C1941"/>
<accession>A0A7U6JI15</accession>
<dbReference type="OrthoDB" id="9799053at2"/>
<dbReference type="PANTHER" id="PTHR33271:SF22">
    <property type="entry name" value="OS04G0445200 PROTEIN"/>
    <property type="match status" value="1"/>
</dbReference>
<dbReference type="InterPro" id="IPR011051">
    <property type="entry name" value="RmlC_Cupin_sf"/>
</dbReference>
<proteinExistence type="predicted"/>
<dbReference type="InterPro" id="IPR014710">
    <property type="entry name" value="RmlC-like_jellyroll"/>
</dbReference>
<evidence type="ECO:0000259" key="1">
    <source>
        <dbReference type="Pfam" id="PF05899"/>
    </source>
</evidence>
<evidence type="ECO:0000313" key="2">
    <source>
        <dbReference type="EMBL" id="BAO44856.1"/>
    </source>
</evidence>
<name>A0A7U6JI15_9GAMM</name>
<protein>
    <recommendedName>
        <fullName evidence="1">(S)-ureidoglycine aminohydrolase cupin domain-containing protein</fullName>
    </recommendedName>
</protein>
<reference evidence="2 3" key="1">
    <citation type="journal article" date="2014" name="PLoS ONE">
        <title>Physiological and genomic features of a novel sulfur-oxidizing gammaproteobacterium belonging to a previously uncultivated symbiotic lineage isolated from a hydrothermal vent.</title>
        <authorList>
            <person name="Nunoura T."/>
            <person name="Takaki Y."/>
            <person name="Kazama H."/>
            <person name="Kakuta J."/>
            <person name="Shimamura S."/>
            <person name="Makita H."/>
            <person name="Hirai M."/>
            <person name="Miyazaki M."/>
            <person name="Takai K."/>
        </authorList>
    </citation>
    <scope>NUCLEOTIDE SEQUENCE [LARGE SCALE GENOMIC DNA]</scope>
    <source>
        <strain evidence="2 3">Hiromi1</strain>
    </source>
</reference>
<dbReference type="Gene3D" id="2.60.120.10">
    <property type="entry name" value="Jelly Rolls"/>
    <property type="match status" value="1"/>
</dbReference>
<organism evidence="2 3">
    <name type="scientific">Thiolapillus brandeum</name>
    <dbReference type="NCBI Taxonomy" id="1076588"/>
    <lineage>
        <taxon>Bacteria</taxon>
        <taxon>Pseudomonadati</taxon>
        <taxon>Pseudomonadota</taxon>
        <taxon>Gammaproteobacteria</taxon>
        <taxon>Chromatiales</taxon>
        <taxon>Sedimenticolaceae</taxon>
        <taxon>Thiolapillus</taxon>
    </lineage>
</organism>
<feature type="domain" description="(S)-ureidoglycine aminohydrolase cupin" evidence="1">
    <location>
        <begin position="20"/>
        <end position="90"/>
    </location>
</feature>
<dbReference type="AlphaFoldDB" id="A0A7U6JI15"/>
<gene>
    <name evidence="2" type="ORF">TBH_C1941</name>
</gene>
<dbReference type="PANTHER" id="PTHR33271">
    <property type="entry name" value="OS04G0445200 PROTEIN"/>
    <property type="match status" value="1"/>
</dbReference>
<dbReference type="RefSeq" id="WP_041068090.1">
    <property type="nucleotide sequence ID" value="NZ_AP012273.1"/>
</dbReference>
<evidence type="ECO:0000313" key="3">
    <source>
        <dbReference type="Proteomes" id="UP000031631"/>
    </source>
</evidence>
<dbReference type="Proteomes" id="UP000031631">
    <property type="component" value="Chromosome"/>
</dbReference>
<dbReference type="EMBL" id="AP012273">
    <property type="protein sequence ID" value="BAO44856.1"/>
    <property type="molecule type" value="Genomic_DNA"/>
</dbReference>
<keyword evidence="3" id="KW-1185">Reference proteome</keyword>
<dbReference type="SUPFAM" id="SSF51182">
    <property type="entry name" value="RmlC-like cupins"/>
    <property type="match status" value="1"/>
</dbReference>
<dbReference type="InterPro" id="IPR008579">
    <property type="entry name" value="UGlyAH_Cupin_dom"/>
</dbReference>
<dbReference type="CDD" id="cd02227">
    <property type="entry name" value="cupin_TM1112-like"/>
    <property type="match status" value="1"/>
</dbReference>